<reference evidence="1" key="1">
    <citation type="submission" date="2021-06" db="EMBL/GenBank/DDBJ databases">
        <title>Emergence of genetically related NDM-1-producing Providencia rettgeri strains in Argentina.</title>
        <authorList>
            <person name="Pasteran F."/>
            <person name="Meo A."/>
            <person name="Gomez S."/>
            <person name="Derdoy L."/>
            <person name="Albronoz E."/>
            <person name="Faccone D."/>
            <person name="Guerriero L."/>
            <person name="Archuby D."/>
            <person name="Tarzia A."/>
            <person name="Lopez M."/>
            <person name="Corso A."/>
        </authorList>
    </citation>
    <scope>NUCLEOTIDE SEQUENCE</scope>
    <source>
        <strain evidence="1">PreM15628</strain>
    </source>
</reference>
<dbReference type="Proteomes" id="UP000682358">
    <property type="component" value="Chromosome"/>
</dbReference>
<evidence type="ECO:0000313" key="1">
    <source>
        <dbReference type="EMBL" id="QWQ20972.1"/>
    </source>
</evidence>
<dbReference type="EMBL" id="CP076405">
    <property type="protein sequence ID" value="QWQ20972.1"/>
    <property type="molecule type" value="Genomic_DNA"/>
</dbReference>
<gene>
    <name evidence="1" type="ORF">KOF27_00980</name>
</gene>
<evidence type="ECO:0000313" key="2">
    <source>
        <dbReference type="Proteomes" id="UP000682358"/>
    </source>
</evidence>
<accession>A0AAJ4NI47</accession>
<organism evidence="1 2">
    <name type="scientific">Providencia rettgeri</name>
    <dbReference type="NCBI Taxonomy" id="587"/>
    <lineage>
        <taxon>Bacteria</taxon>
        <taxon>Pseudomonadati</taxon>
        <taxon>Pseudomonadota</taxon>
        <taxon>Gammaproteobacteria</taxon>
        <taxon>Enterobacterales</taxon>
        <taxon>Morganellaceae</taxon>
        <taxon>Providencia</taxon>
    </lineage>
</organism>
<name>A0AAJ4NI47_PRORE</name>
<dbReference type="RefSeq" id="WP_215954361.1">
    <property type="nucleotide sequence ID" value="NZ_CP076405.1"/>
</dbReference>
<proteinExistence type="predicted"/>
<sequence length="446" mass="48588">MGHQPLSGLGSSVLFQRVINSDGVAPAISPAVNSSKNMAESHSPQNVQLNDVHTIASRPEVMTGKPVLNAPRFSTDNDQMLAEILALTHSDNLTVLDDLHAFRILTPEKTQLAISKVLTEEKNHIERLMEDAQLPDDADLKQLSQAIQLLVASSFFKGSSEENIEGNGVKKGQESIDNVKNKAFVGIVSNDLMVELSKIIRKVMAEINISDRRISAEFLQLNAKMVQASADSTIREGKETFKGALMGFFTSLAITAAGSAFQARGLRQQQKSINNNLIPGNQNVSGASKLSGVNGKVENVSTKPLRLEGKEGSTVTLNNQATQNQKNIVNQRVDEASKRTKDLGLSQHEKHEQIMNKTRVQMGVSEQFSRMSDNAGQLATTSNQVNVKSAEAEKMIEQSIADVARTISSDKDKQVENSLNTAKEMQQSLRTIMDNALKTRQVMVGG</sequence>
<dbReference type="AlphaFoldDB" id="A0AAJ4NI47"/>
<protein>
    <submittedName>
        <fullName evidence="1">Type III secretion target, IpaC/SipC family protein</fullName>
    </submittedName>
</protein>